<reference evidence="8 9" key="1">
    <citation type="submission" date="2020-08" db="EMBL/GenBank/DDBJ databases">
        <title>Genomic Encyclopedia of Type Strains, Phase III (KMG-III): the genomes of soil and plant-associated and newly described type strains.</title>
        <authorList>
            <person name="Whitman W."/>
        </authorList>
    </citation>
    <scope>NUCLEOTIDE SEQUENCE [LARGE SCALE GENOMIC DNA]</scope>
    <source>
        <strain evidence="8 9">CECT 8897</strain>
    </source>
</reference>
<keyword evidence="2" id="KW-0479">Metal-binding</keyword>
<dbReference type="AlphaFoldDB" id="A0A7W5B8R0"/>
<feature type="domain" description="Fe2OG dioxygenase" evidence="7">
    <location>
        <begin position="177"/>
        <end position="286"/>
    </location>
</feature>
<keyword evidence="3" id="KW-0847">Vitamin C</keyword>
<keyword evidence="6" id="KW-0408">Iron</keyword>
<comment type="caution">
    <text evidence="8">The sequence shown here is derived from an EMBL/GenBank/DDBJ whole genome shotgun (WGS) entry which is preliminary data.</text>
</comment>
<keyword evidence="9" id="KW-1185">Reference proteome</keyword>
<gene>
    <name evidence="8" type="ORF">FHS03_001504</name>
</gene>
<dbReference type="InterPro" id="IPR005123">
    <property type="entry name" value="Oxoglu/Fe-dep_dioxygenase_dom"/>
</dbReference>
<evidence type="ECO:0000256" key="1">
    <source>
        <dbReference type="ARBA" id="ARBA00001961"/>
    </source>
</evidence>
<dbReference type="PANTHER" id="PTHR10869:SF246">
    <property type="entry name" value="TRANSMEMBRANE PROLYL 4-HYDROXYLASE"/>
    <property type="match status" value="1"/>
</dbReference>
<evidence type="ECO:0000313" key="9">
    <source>
        <dbReference type="Proteomes" id="UP000541535"/>
    </source>
</evidence>
<dbReference type="GO" id="GO:0031418">
    <property type="term" value="F:L-ascorbic acid binding"/>
    <property type="evidence" value="ECO:0007669"/>
    <property type="project" value="UniProtKB-KW"/>
</dbReference>
<comment type="cofactor">
    <cofactor evidence="1">
        <name>L-ascorbate</name>
        <dbReference type="ChEBI" id="CHEBI:38290"/>
    </cofactor>
</comment>
<dbReference type="PANTHER" id="PTHR10869">
    <property type="entry name" value="PROLYL 4-HYDROXYLASE ALPHA SUBUNIT"/>
    <property type="match status" value="1"/>
</dbReference>
<evidence type="ECO:0000256" key="3">
    <source>
        <dbReference type="ARBA" id="ARBA00022896"/>
    </source>
</evidence>
<evidence type="ECO:0000313" key="8">
    <source>
        <dbReference type="EMBL" id="MBB3118473.1"/>
    </source>
</evidence>
<sequence length="290" mass="32622">MNTFTHLPQEWDHWLDRNLAKGCLVQDIVKAMVESRFDADFAARTVAERVELRALQTQAALPAQAAPRQPYQYGLPRFAHAGNVISTFDRDVHITFRMQRPVLAVLDDLLTHEECDRIVGLARDRLQRSATLDPLSGQHQVKDHRTSMGVFLPAAGDAFLDGIERRIAEVMNWPRANGEPLHVLHYDVGAEYRPHHDFFDPAKPGFGPTLARGGQRVSTLITYLNEVEGAGETIFPALHLSVVPKKGSAVYFEYFNESGQLDWDTLHGGAPVTQGEKWVVTKWMREGVFT</sequence>
<dbReference type="InterPro" id="IPR006620">
    <property type="entry name" value="Pro_4_hyd_alph"/>
</dbReference>
<dbReference type="PROSITE" id="PS51471">
    <property type="entry name" value="FE2OG_OXY"/>
    <property type="match status" value="1"/>
</dbReference>
<dbReference type="GO" id="GO:0005506">
    <property type="term" value="F:iron ion binding"/>
    <property type="evidence" value="ECO:0007669"/>
    <property type="project" value="InterPro"/>
</dbReference>
<dbReference type="EC" id="1.14.11.2" evidence="8"/>
<keyword evidence="5 8" id="KW-0560">Oxidoreductase</keyword>
<evidence type="ECO:0000256" key="4">
    <source>
        <dbReference type="ARBA" id="ARBA00022964"/>
    </source>
</evidence>
<dbReference type="InterPro" id="IPR045054">
    <property type="entry name" value="P4HA-like"/>
</dbReference>
<evidence type="ECO:0000256" key="6">
    <source>
        <dbReference type="ARBA" id="ARBA00023004"/>
    </source>
</evidence>
<dbReference type="EMBL" id="JACHXD010000003">
    <property type="protein sequence ID" value="MBB3118473.1"/>
    <property type="molecule type" value="Genomic_DNA"/>
</dbReference>
<dbReference type="SMART" id="SM00702">
    <property type="entry name" value="P4Hc"/>
    <property type="match status" value="1"/>
</dbReference>
<dbReference type="Pfam" id="PF13640">
    <property type="entry name" value="2OG-FeII_Oxy_3"/>
    <property type="match status" value="1"/>
</dbReference>
<dbReference type="RefSeq" id="WP_183440379.1">
    <property type="nucleotide sequence ID" value="NZ_JACHXD010000003.1"/>
</dbReference>
<dbReference type="InterPro" id="IPR044862">
    <property type="entry name" value="Pro_4_hyd_alph_FE2OG_OXY"/>
</dbReference>
<evidence type="ECO:0000256" key="2">
    <source>
        <dbReference type="ARBA" id="ARBA00022723"/>
    </source>
</evidence>
<protein>
    <submittedName>
        <fullName evidence="8">Prolyl 4-hydroxylase</fullName>
        <ecNumber evidence="8">1.14.11.2</ecNumber>
    </submittedName>
</protein>
<proteinExistence type="predicted"/>
<dbReference type="GO" id="GO:0004656">
    <property type="term" value="F:procollagen-proline 4-dioxygenase activity"/>
    <property type="evidence" value="ECO:0007669"/>
    <property type="project" value="UniProtKB-EC"/>
</dbReference>
<evidence type="ECO:0000256" key="5">
    <source>
        <dbReference type="ARBA" id="ARBA00023002"/>
    </source>
</evidence>
<accession>A0A7W5B8R0</accession>
<evidence type="ECO:0000259" key="7">
    <source>
        <dbReference type="PROSITE" id="PS51471"/>
    </source>
</evidence>
<dbReference type="Proteomes" id="UP000541535">
    <property type="component" value="Unassembled WGS sequence"/>
</dbReference>
<keyword evidence="4" id="KW-0223">Dioxygenase</keyword>
<dbReference type="Gene3D" id="2.60.120.620">
    <property type="entry name" value="q2cbj1_9rhob like domain"/>
    <property type="match status" value="1"/>
</dbReference>
<name>A0A7W5B8R0_9BURK</name>
<organism evidence="8 9">
    <name type="scientific">Pseudoduganella violacea</name>
    <dbReference type="NCBI Taxonomy" id="1715466"/>
    <lineage>
        <taxon>Bacteria</taxon>
        <taxon>Pseudomonadati</taxon>
        <taxon>Pseudomonadota</taxon>
        <taxon>Betaproteobacteria</taxon>
        <taxon>Burkholderiales</taxon>
        <taxon>Oxalobacteraceae</taxon>
        <taxon>Telluria group</taxon>
        <taxon>Pseudoduganella</taxon>
    </lineage>
</organism>